<dbReference type="AlphaFoldDB" id="A0AAD3SZH1"/>
<feature type="domain" description="MHD1" evidence="2">
    <location>
        <begin position="582"/>
        <end position="724"/>
    </location>
</feature>
<dbReference type="PROSITE" id="PS51258">
    <property type="entry name" value="MHD1"/>
    <property type="match status" value="1"/>
</dbReference>
<dbReference type="PANTHER" id="PTHR31280:SF1">
    <property type="entry name" value="OS03G0138600 PROTEIN"/>
    <property type="match status" value="1"/>
</dbReference>
<keyword evidence="5" id="KW-1185">Reference proteome</keyword>
<accession>A0AAD3SZH1</accession>
<organism evidence="4 5">
    <name type="scientific">Nepenthes gracilis</name>
    <name type="common">Slender pitcher plant</name>
    <dbReference type="NCBI Taxonomy" id="150966"/>
    <lineage>
        <taxon>Eukaryota</taxon>
        <taxon>Viridiplantae</taxon>
        <taxon>Streptophyta</taxon>
        <taxon>Embryophyta</taxon>
        <taxon>Tracheophyta</taxon>
        <taxon>Spermatophyta</taxon>
        <taxon>Magnoliopsida</taxon>
        <taxon>eudicotyledons</taxon>
        <taxon>Gunneridae</taxon>
        <taxon>Pentapetalae</taxon>
        <taxon>Caryophyllales</taxon>
        <taxon>Nepenthaceae</taxon>
        <taxon>Nepenthes</taxon>
    </lineage>
</organism>
<dbReference type="Proteomes" id="UP001279734">
    <property type="component" value="Unassembled WGS sequence"/>
</dbReference>
<evidence type="ECO:0000256" key="1">
    <source>
        <dbReference type="SAM" id="MobiDB-lite"/>
    </source>
</evidence>
<protein>
    <recommendedName>
        <fullName evidence="6">Protein unc-13 homolog</fullName>
    </recommendedName>
</protein>
<feature type="region of interest" description="Disordered" evidence="1">
    <location>
        <begin position="130"/>
        <end position="166"/>
    </location>
</feature>
<proteinExistence type="predicted"/>
<dbReference type="InterPro" id="IPR014770">
    <property type="entry name" value="Munc13_1"/>
</dbReference>
<dbReference type="InterPro" id="IPR014772">
    <property type="entry name" value="Munc13_dom-2"/>
</dbReference>
<evidence type="ECO:0000259" key="3">
    <source>
        <dbReference type="PROSITE" id="PS51259"/>
    </source>
</evidence>
<dbReference type="InterPro" id="IPR057984">
    <property type="entry name" value="PATROL1_C"/>
</dbReference>
<dbReference type="InterPro" id="IPR008528">
    <property type="entry name" value="unc-13_homologue"/>
</dbReference>
<reference evidence="4" key="1">
    <citation type="submission" date="2023-05" db="EMBL/GenBank/DDBJ databases">
        <title>Nepenthes gracilis genome sequencing.</title>
        <authorList>
            <person name="Fukushima K."/>
        </authorList>
    </citation>
    <scope>NUCLEOTIDE SEQUENCE</scope>
    <source>
        <strain evidence="4">SING2019-196</strain>
    </source>
</reference>
<feature type="domain" description="MHD2" evidence="3">
    <location>
        <begin position="863"/>
        <end position="974"/>
    </location>
</feature>
<dbReference type="PROSITE" id="PS51259">
    <property type="entry name" value="MHD2"/>
    <property type="match status" value="1"/>
</dbReference>
<dbReference type="PANTHER" id="PTHR31280">
    <property type="entry name" value="PROTEIN UNC-13 HOMOLOG"/>
    <property type="match status" value="1"/>
</dbReference>
<evidence type="ECO:0000313" key="5">
    <source>
        <dbReference type="Proteomes" id="UP001279734"/>
    </source>
</evidence>
<dbReference type="Pfam" id="PF25761">
    <property type="entry name" value="TPR_PATROL1"/>
    <property type="match status" value="1"/>
</dbReference>
<evidence type="ECO:0000259" key="2">
    <source>
        <dbReference type="PROSITE" id="PS51258"/>
    </source>
</evidence>
<evidence type="ECO:0000313" key="4">
    <source>
        <dbReference type="EMBL" id="GMH18876.1"/>
    </source>
</evidence>
<comment type="caution">
    <text evidence="4">The sequence shown here is derived from an EMBL/GenBank/DDBJ whole genome shotgun (WGS) entry which is preliminary data.</text>
</comment>
<sequence>MGHQTRSDAQFLTHHASAISTSRPMSIPFLIPEQDTDDNLSWPFGKLDGLDGDDIREAAYEVFFTSCRSSPGFGGRHALAFYSSHESMDGIGFGTGSRPGSPGRGNGVGMLPNSRIKKALGLKTLKRIPSRRTSYGGTGSLPSSPSGLGRGSGSSPGVSFTVPARTMTRRPLTSAEIMRMHMRVTEESDSRLRKTLMRTFVGQMGRRVETIILPLELLRHLRQSEFNSGQEYNFWQRRQLKILEAGLVLHPSIVLDQHNILAMKLQDIVRACEAKTIDTSKYSETMRVLCDCVVSLAWRGPSGNPTTTCHWADGYPLNVHLYLALLRSIFDLRDETMVLEEVDELVELMKKTWSILGINRPLHNVCFTWVLFQQYVITGQTEPDLLSASFTMLTEVANDAKRFDRDAVHVKALASVLTSVIGWSEKRLLNYHEAFSKPHAGVLENLLPLVLQARKMLKEDVAATIAAKQEQGEVTPELSGPCGNMVDFYIRSSLKNAFKKMIETGNMSIMASDTDQASSETLIELAQATEELAAKERETYSNMLKRWHPVAAGVAALTLHNCYGAVVNQYLAGVCTLSGETINALQRAGKLEKILVQMVVEDSTNCEDGGKAIVREMIPYEVDSIIIRLLRKSIEETLRKPKDYVQRVKETETWNPKSKAEPFAQSAVELMKLAKETVDEFFELPIGISENLVKDLAGGLERIVRDYTTFVASCGTKQSYVPSLPPLTRCNRGSKFTILWRKASCSIGAEELYQTLSVEDHHQHPSTSRGTQRLYIRLNTLHYIVSHLNSLDKTLCLSPRVVTLTHKHFPRSTLGNSSSYFELARASVQGAIHHVAEVAAYRLIFLDSNSEFYESLYVRDVASARIQPALRLLKQNVSLMGAILIDRAQPLAVKAVMKASFDAFLMVLLAGGRTRNFSMSDHAMIEEDAESLKHVFCLSRAGLIAEDEVEREAEIVEGVVALMGQTTEQLVEDFSIAARERSGTGIDGAGQKLPMPPTTAKWNRSDPNTILRILCHRNDKAANAFLKRTFQLPKRR</sequence>
<dbReference type="EMBL" id="BSYO01000019">
    <property type="protein sequence ID" value="GMH18876.1"/>
    <property type="molecule type" value="Genomic_DNA"/>
</dbReference>
<evidence type="ECO:0008006" key="6">
    <source>
        <dbReference type="Google" id="ProtNLM"/>
    </source>
</evidence>
<name>A0AAD3SZH1_NEPGR</name>
<gene>
    <name evidence="4" type="ORF">Nepgr_020717</name>
</gene>